<accession>A0A914ZIE7</accession>
<sequence>MQSLCHQYSSPIGADSLSSINVGGMLTMSSDERTLYAYAECLVDWRDGQALLRGTLIGMHTLQLVPRRPEPGESVNATTTRALGTRAASLSFNKLAPTARPKNSIA</sequence>
<protein>
    <submittedName>
        <fullName evidence="2">Uncharacterized protein</fullName>
    </submittedName>
</protein>
<dbReference type="Proteomes" id="UP000887569">
    <property type="component" value="Unplaced"/>
</dbReference>
<name>A0A914ZIE7_PARUN</name>
<dbReference type="WBParaSite" id="PgB04_g193_t01">
    <property type="protein sequence ID" value="PgB04_g193_t01"/>
    <property type="gene ID" value="PgB04_g193"/>
</dbReference>
<proteinExistence type="predicted"/>
<keyword evidence="1" id="KW-1185">Reference proteome</keyword>
<dbReference type="AlphaFoldDB" id="A0A914ZIE7"/>
<organism evidence="1 2">
    <name type="scientific">Parascaris univalens</name>
    <name type="common">Nematode worm</name>
    <dbReference type="NCBI Taxonomy" id="6257"/>
    <lineage>
        <taxon>Eukaryota</taxon>
        <taxon>Metazoa</taxon>
        <taxon>Ecdysozoa</taxon>
        <taxon>Nematoda</taxon>
        <taxon>Chromadorea</taxon>
        <taxon>Rhabditida</taxon>
        <taxon>Spirurina</taxon>
        <taxon>Ascaridomorpha</taxon>
        <taxon>Ascaridoidea</taxon>
        <taxon>Ascarididae</taxon>
        <taxon>Parascaris</taxon>
    </lineage>
</organism>
<evidence type="ECO:0000313" key="2">
    <source>
        <dbReference type="WBParaSite" id="PgB04_g193_t01"/>
    </source>
</evidence>
<evidence type="ECO:0000313" key="1">
    <source>
        <dbReference type="Proteomes" id="UP000887569"/>
    </source>
</evidence>
<reference evidence="2" key="1">
    <citation type="submission" date="2022-11" db="UniProtKB">
        <authorList>
            <consortium name="WormBaseParasite"/>
        </authorList>
    </citation>
    <scope>IDENTIFICATION</scope>
</reference>